<name>A0AAW1QBH1_9CHLO</name>
<feature type="transmembrane region" description="Helical" evidence="1">
    <location>
        <begin position="79"/>
        <end position="98"/>
    </location>
</feature>
<proteinExistence type="predicted"/>
<evidence type="ECO:0000313" key="3">
    <source>
        <dbReference type="Proteomes" id="UP001445335"/>
    </source>
</evidence>
<feature type="non-terminal residue" evidence="2">
    <location>
        <position position="1"/>
    </location>
</feature>
<sequence>LLCSRLSAAASAAAFLLAELVYVGLHAKPLAPLLPGRGAGRADRAFLHTYTTAAYFSSELALLALLASVSPARAALPRAVAGVHAGFHVLYTALAWAAPRWCLQANVTRVECPAPPATLRGAWAWLLNALNAADLALHVAYAYALALLAWRSAHRLCV</sequence>
<keyword evidence="3" id="KW-1185">Reference proteome</keyword>
<gene>
    <name evidence="2" type="ORF">WJX81_003630</name>
</gene>
<keyword evidence="1" id="KW-0812">Transmembrane</keyword>
<keyword evidence="1" id="KW-0472">Membrane</keyword>
<comment type="caution">
    <text evidence="2">The sequence shown here is derived from an EMBL/GenBank/DDBJ whole genome shotgun (WGS) entry which is preliminary data.</text>
</comment>
<dbReference type="AlphaFoldDB" id="A0AAW1QBH1"/>
<evidence type="ECO:0000313" key="2">
    <source>
        <dbReference type="EMBL" id="KAK9819152.1"/>
    </source>
</evidence>
<organism evidence="2 3">
    <name type="scientific">Elliptochloris bilobata</name>
    <dbReference type="NCBI Taxonomy" id="381761"/>
    <lineage>
        <taxon>Eukaryota</taxon>
        <taxon>Viridiplantae</taxon>
        <taxon>Chlorophyta</taxon>
        <taxon>core chlorophytes</taxon>
        <taxon>Trebouxiophyceae</taxon>
        <taxon>Trebouxiophyceae incertae sedis</taxon>
        <taxon>Elliptochloris clade</taxon>
        <taxon>Elliptochloris</taxon>
    </lineage>
</organism>
<dbReference type="Proteomes" id="UP001445335">
    <property type="component" value="Unassembled WGS sequence"/>
</dbReference>
<feature type="transmembrane region" description="Helical" evidence="1">
    <location>
        <begin position="123"/>
        <end position="150"/>
    </location>
</feature>
<reference evidence="2 3" key="1">
    <citation type="journal article" date="2024" name="Nat. Commun.">
        <title>Phylogenomics reveals the evolutionary origins of lichenization in chlorophyte algae.</title>
        <authorList>
            <person name="Puginier C."/>
            <person name="Libourel C."/>
            <person name="Otte J."/>
            <person name="Skaloud P."/>
            <person name="Haon M."/>
            <person name="Grisel S."/>
            <person name="Petersen M."/>
            <person name="Berrin J.G."/>
            <person name="Delaux P.M."/>
            <person name="Dal Grande F."/>
            <person name="Keller J."/>
        </authorList>
    </citation>
    <scope>NUCLEOTIDE SEQUENCE [LARGE SCALE GENOMIC DNA]</scope>
    <source>
        <strain evidence="2 3">SAG 245.80</strain>
    </source>
</reference>
<feature type="transmembrane region" description="Helical" evidence="1">
    <location>
        <begin position="45"/>
        <end position="67"/>
    </location>
</feature>
<protein>
    <recommendedName>
        <fullName evidence="4">TLC domain-containing protein</fullName>
    </recommendedName>
</protein>
<accession>A0AAW1QBH1</accession>
<evidence type="ECO:0000256" key="1">
    <source>
        <dbReference type="SAM" id="Phobius"/>
    </source>
</evidence>
<keyword evidence="1" id="KW-1133">Transmembrane helix</keyword>
<dbReference type="EMBL" id="JALJOU010000129">
    <property type="protein sequence ID" value="KAK9819152.1"/>
    <property type="molecule type" value="Genomic_DNA"/>
</dbReference>
<evidence type="ECO:0008006" key="4">
    <source>
        <dbReference type="Google" id="ProtNLM"/>
    </source>
</evidence>
<feature type="transmembrane region" description="Helical" evidence="1">
    <location>
        <begin position="7"/>
        <end position="25"/>
    </location>
</feature>